<gene>
    <name evidence="4" type="ORF">COT87_01225</name>
</gene>
<evidence type="ECO:0000259" key="2">
    <source>
        <dbReference type="Pfam" id="PF11258"/>
    </source>
</evidence>
<dbReference type="InterPro" id="IPR021416">
    <property type="entry name" value="DUF3048_N"/>
</dbReference>
<dbReference type="Proteomes" id="UP000230796">
    <property type="component" value="Unassembled WGS sequence"/>
</dbReference>
<evidence type="ECO:0000256" key="1">
    <source>
        <dbReference type="SAM" id="SignalP"/>
    </source>
</evidence>
<comment type="caution">
    <text evidence="4">The sequence shown here is derived from an EMBL/GenBank/DDBJ whole genome shotgun (WGS) entry which is preliminary data.</text>
</comment>
<organism evidence="4 5">
    <name type="scientific">Candidatus Collierbacteria bacterium CG10_big_fil_rev_8_21_14_0_10_44_9</name>
    <dbReference type="NCBI Taxonomy" id="1974535"/>
    <lineage>
        <taxon>Bacteria</taxon>
        <taxon>Candidatus Collieribacteriota</taxon>
    </lineage>
</organism>
<name>A0A2H0VJ44_9BACT</name>
<dbReference type="Gene3D" id="3.50.90.10">
    <property type="entry name" value="YerB-like"/>
    <property type="match status" value="1"/>
</dbReference>
<dbReference type="EMBL" id="PFAF01000022">
    <property type="protein sequence ID" value="PIR99103.1"/>
    <property type="molecule type" value="Genomic_DNA"/>
</dbReference>
<keyword evidence="1" id="KW-0732">Signal</keyword>
<feature type="domain" description="DUF3048" evidence="3">
    <location>
        <begin position="284"/>
        <end position="385"/>
    </location>
</feature>
<dbReference type="Pfam" id="PF17479">
    <property type="entry name" value="DUF3048_C"/>
    <property type="match status" value="1"/>
</dbReference>
<feature type="chain" id="PRO_5013923982" description="DUF3048 domain-containing protein" evidence="1">
    <location>
        <begin position="26"/>
        <end position="399"/>
    </location>
</feature>
<dbReference type="Pfam" id="PF11258">
    <property type="entry name" value="DUF3048"/>
    <property type="match status" value="1"/>
</dbReference>
<evidence type="ECO:0000313" key="4">
    <source>
        <dbReference type="EMBL" id="PIR99103.1"/>
    </source>
</evidence>
<protein>
    <recommendedName>
        <fullName evidence="6">DUF3048 domain-containing protein</fullName>
    </recommendedName>
</protein>
<proteinExistence type="predicted"/>
<feature type="domain" description="DUF3048" evidence="2">
    <location>
        <begin position="78"/>
        <end position="234"/>
    </location>
</feature>
<evidence type="ECO:0000313" key="5">
    <source>
        <dbReference type="Proteomes" id="UP000230796"/>
    </source>
</evidence>
<reference evidence="5" key="1">
    <citation type="submission" date="2017-09" db="EMBL/GenBank/DDBJ databases">
        <title>Depth-based differentiation of microbial function through sediment-hosted aquifers and enrichment of novel symbionts in the deep terrestrial subsurface.</title>
        <authorList>
            <person name="Probst A.J."/>
            <person name="Ladd B."/>
            <person name="Jarett J.K."/>
            <person name="Geller-Mcgrath D.E."/>
            <person name="Sieber C.M.K."/>
            <person name="Emerson J.B."/>
            <person name="Anantharaman K."/>
            <person name="Thomas B.C."/>
            <person name="Malmstrom R."/>
            <person name="Stieglmeier M."/>
            <person name="Klingl A."/>
            <person name="Woyke T."/>
            <person name="Ryan C.M."/>
            <person name="Banfield J.F."/>
        </authorList>
    </citation>
    <scope>NUCLEOTIDE SEQUENCE [LARGE SCALE GENOMIC DNA]</scope>
</reference>
<dbReference type="AlphaFoldDB" id="A0A2H0VJ44"/>
<accession>A0A2H0VJ44</accession>
<feature type="signal peptide" evidence="1">
    <location>
        <begin position="1"/>
        <end position="25"/>
    </location>
</feature>
<evidence type="ECO:0000259" key="3">
    <source>
        <dbReference type="Pfam" id="PF17479"/>
    </source>
</evidence>
<sequence length="399" mass="44693">MKNSLFKFSLIFFLAFSLSTSASYALTTYLYTPQPGDTLTPFTTPSIGGGLNIDPYAPRNSECPINGAMHTTAEQKVWESRRPLFVMIENMPEARPQSGLNSADVLYEAVVEGGVSRFGAVYYCGVAAHDTIIGPVRSARTHFVNLASEYNYPLYTHVGGANCGSSDPKTCNTDKRVQALEQINTYGWGGAKGNDLNQFSIGFPTFWRDYERLGKTVATEHTMYSSTEKLWKYAVGTRGWTNKTPDGKSDWKEKYVPFTFKDDAKDHGTVSKISFGFWESYHQFDVVWTYDSTNHSYTRENGGETHKDINDDSQLTAKVIVVQFTKELGPLDEHKHMFYEVMGTGKGIVFQDGTAVEAVWSKKDRAAKTIWTNAKGKKIAFNRGKIVFEILPLDNTVTY</sequence>
<dbReference type="InterPro" id="IPR023158">
    <property type="entry name" value="YerB-like_sf"/>
</dbReference>
<dbReference type="SUPFAM" id="SSF159774">
    <property type="entry name" value="YerB-like"/>
    <property type="match status" value="1"/>
</dbReference>
<dbReference type="InterPro" id="IPR035328">
    <property type="entry name" value="DUF3048_C"/>
</dbReference>
<evidence type="ECO:0008006" key="6">
    <source>
        <dbReference type="Google" id="ProtNLM"/>
    </source>
</evidence>